<keyword evidence="2" id="KW-1133">Transmembrane helix</keyword>
<dbReference type="HOGENOM" id="CLU_1223057_0_0_11"/>
<proteinExistence type="predicted"/>
<feature type="transmembrane region" description="Helical" evidence="2">
    <location>
        <begin position="155"/>
        <end position="175"/>
    </location>
</feature>
<keyword evidence="4" id="KW-1185">Reference proteome</keyword>
<protein>
    <recommendedName>
        <fullName evidence="5">DUF2628 domain-containing protein</fullName>
    </recommendedName>
</protein>
<evidence type="ECO:0000256" key="1">
    <source>
        <dbReference type="SAM" id="MobiDB-lite"/>
    </source>
</evidence>
<feature type="region of interest" description="Disordered" evidence="1">
    <location>
        <begin position="34"/>
        <end position="56"/>
    </location>
</feature>
<keyword evidence="2" id="KW-0472">Membrane</keyword>
<evidence type="ECO:0000313" key="3">
    <source>
        <dbReference type="EMBL" id="EGX70947.1"/>
    </source>
</evidence>
<feature type="transmembrane region" description="Helical" evidence="2">
    <location>
        <begin position="202"/>
        <end position="222"/>
    </location>
</feature>
<feature type="transmembrane region" description="Helical" evidence="2">
    <location>
        <begin position="123"/>
        <end position="143"/>
    </location>
</feature>
<gene>
    <name evidence="3" type="ORF">HMPREF9452_01185</name>
</gene>
<dbReference type="EMBL" id="ADLS01000014">
    <property type="protein sequence ID" value="EGX70947.1"/>
    <property type="molecule type" value="Genomic_DNA"/>
</dbReference>
<evidence type="ECO:0008006" key="5">
    <source>
        <dbReference type="Google" id="ProtNLM"/>
    </source>
</evidence>
<keyword evidence="2" id="KW-0812">Transmembrane</keyword>
<dbReference type="AlphaFoldDB" id="G1WIM2"/>
<dbReference type="eggNOG" id="ENOG5030NBQ">
    <property type="taxonomic scope" value="Bacteria"/>
</dbReference>
<comment type="caution">
    <text evidence="3">The sequence shown here is derived from an EMBL/GenBank/DDBJ whole genome shotgun (WGS) entry which is preliminary data.</text>
</comment>
<dbReference type="PATRIC" id="fig|742742.3.peg.1157"/>
<evidence type="ECO:0000256" key="2">
    <source>
        <dbReference type="SAM" id="Phobius"/>
    </source>
</evidence>
<organism evidence="3 4">
    <name type="scientific">Collinsella tanakaei YIT 12063</name>
    <dbReference type="NCBI Taxonomy" id="742742"/>
    <lineage>
        <taxon>Bacteria</taxon>
        <taxon>Bacillati</taxon>
        <taxon>Actinomycetota</taxon>
        <taxon>Coriobacteriia</taxon>
        <taxon>Coriobacteriales</taxon>
        <taxon>Coriobacteriaceae</taxon>
        <taxon>Collinsella</taxon>
    </lineage>
</organism>
<name>G1WIM2_9ACTN</name>
<evidence type="ECO:0000313" key="4">
    <source>
        <dbReference type="Proteomes" id="UP000004830"/>
    </source>
</evidence>
<sequence length="226" mass="25377">MTRTAARCYTGLHVYGSRYGKAWVMAKRAKKTGHKVSKVERMEQGAPAPSLERAARDTPRARPGMRLVGYCKACRCFVELDKSLADPHGHRRRDMAIIMELPVDKPIYHIPQFNWGAFLMPPIWGAGHGQVFAVVVYPMWLMVDNLLWAAIHGQASVLLVALALAGTLAFMFFYARMANYVGYMRVLTTMSPDEYCAVERKWTIACAGVAVLMAVFATWYNLAVRV</sequence>
<accession>G1WIM2</accession>
<dbReference type="Proteomes" id="UP000004830">
    <property type="component" value="Unassembled WGS sequence"/>
</dbReference>
<reference evidence="3 4" key="1">
    <citation type="submission" date="2011-06" db="EMBL/GenBank/DDBJ databases">
        <title>The Genome Sequence of Collinsella tanakaei YIT 12063.</title>
        <authorList>
            <consortium name="The Broad Institute Genome Sequencing Platform"/>
            <person name="Earl A."/>
            <person name="Ward D."/>
            <person name="Feldgarden M."/>
            <person name="Gevers D."/>
            <person name="Morotomi M."/>
            <person name="Young S.K."/>
            <person name="Zeng Q."/>
            <person name="Gargeya S."/>
            <person name="Fitzgerald M."/>
            <person name="Haas B."/>
            <person name="Abouelleil A."/>
            <person name="Alvarado L."/>
            <person name="Arachchi H.M."/>
            <person name="Berlin A."/>
            <person name="Brown A."/>
            <person name="Chapman S.B."/>
            <person name="Chen Z."/>
            <person name="Dunbar C."/>
            <person name="Freedman E."/>
            <person name="Gearin G."/>
            <person name="Gellesch M."/>
            <person name="Goldberg J."/>
            <person name="Griggs A."/>
            <person name="Gujja S."/>
            <person name="Heiman D."/>
            <person name="Howarth C."/>
            <person name="Larson L."/>
            <person name="Lui A."/>
            <person name="MacDonald P.J.P."/>
            <person name="Mehta T."/>
            <person name="Montmayeur A."/>
            <person name="Murphy C."/>
            <person name="Neiman D."/>
            <person name="Pearson M."/>
            <person name="Priest M."/>
            <person name="Roberts A."/>
            <person name="Saif S."/>
            <person name="Shea T."/>
            <person name="Shenoy N."/>
            <person name="Sisk P."/>
            <person name="Stolte C."/>
            <person name="Sykes S."/>
            <person name="Wortman J."/>
            <person name="Nusbaum C."/>
            <person name="Birren B."/>
        </authorList>
    </citation>
    <scope>NUCLEOTIDE SEQUENCE [LARGE SCALE GENOMIC DNA]</scope>
    <source>
        <strain evidence="3 4">YIT 12063</strain>
    </source>
</reference>
<dbReference type="STRING" id="742742.HMPREF9452_01185"/>